<keyword evidence="1" id="KW-0175">Coiled coil</keyword>
<gene>
    <name evidence="3" type="ORF">TeGR_g7582</name>
</gene>
<dbReference type="Proteomes" id="UP001165060">
    <property type="component" value="Unassembled WGS sequence"/>
</dbReference>
<feature type="compositionally biased region" description="Basic and acidic residues" evidence="2">
    <location>
        <begin position="262"/>
        <end position="276"/>
    </location>
</feature>
<dbReference type="SUPFAM" id="SSF52058">
    <property type="entry name" value="L domain-like"/>
    <property type="match status" value="1"/>
</dbReference>
<dbReference type="PANTHER" id="PTHR45661">
    <property type="entry name" value="SURFACE ANTIGEN"/>
    <property type="match status" value="1"/>
</dbReference>
<comment type="caution">
    <text evidence="3">The sequence shown here is derived from an EMBL/GenBank/DDBJ whole genome shotgun (WGS) entry which is preliminary data.</text>
</comment>
<keyword evidence="4" id="KW-1185">Reference proteome</keyword>
<proteinExistence type="predicted"/>
<dbReference type="InterPro" id="IPR032675">
    <property type="entry name" value="LRR_dom_sf"/>
</dbReference>
<dbReference type="Pfam" id="PF13306">
    <property type="entry name" value="LRR_5"/>
    <property type="match status" value="1"/>
</dbReference>
<accession>A0ABQ6M6B2</accession>
<dbReference type="EMBL" id="BRYB01001203">
    <property type="protein sequence ID" value="GMI20421.1"/>
    <property type="molecule type" value="Genomic_DNA"/>
</dbReference>
<protein>
    <submittedName>
        <fullName evidence="3">Uncharacterized protein</fullName>
    </submittedName>
</protein>
<evidence type="ECO:0000256" key="2">
    <source>
        <dbReference type="SAM" id="MobiDB-lite"/>
    </source>
</evidence>
<feature type="compositionally biased region" description="Basic residues" evidence="2">
    <location>
        <begin position="245"/>
        <end position="261"/>
    </location>
</feature>
<evidence type="ECO:0000256" key="1">
    <source>
        <dbReference type="SAM" id="Coils"/>
    </source>
</evidence>
<name>A0ABQ6M6B2_9STRA</name>
<feature type="coiled-coil region" evidence="1">
    <location>
        <begin position="190"/>
        <end position="229"/>
    </location>
</feature>
<dbReference type="PANTHER" id="PTHR45661:SF3">
    <property type="entry name" value="IG-LIKE DOMAIN-CONTAINING PROTEIN"/>
    <property type="match status" value="1"/>
</dbReference>
<organism evidence="3 4">
    <name type="scientific">Tetraparma gracilis</name>
    <dbReference type="NCBI Taxonomy" id="2962635"/>
    <lineage>
        <taxon>Eukaryota</taxon>
        <taxon>Sar</taxon>
        <taxon>Stramenopiles</taxon>
        <taxon>Ochrophyta</taxon>
        <taxon>Bolidophyceae</taxon>
        <taxon>Parmales</taxon>
        <taxon>Triparmaceae</taxon>
        <taxon>Tetraparma</taxon>
    </lineage>
</organism>
<feature type="region of interest" description="Disordered" evidence="2">
    <location>
        <begin position="243"/>
        <end position="276"/>
    </location>
</feature>
<evidence type="ECO:0000313" key="3">
    <source>
        <dbReference type="EMBL" id="GMI20421.1"/>
    </source>
</evidence>
<dbReference type="InterPro" id="IPR026906">
    <property type="entry name" value="LRR_5"/>
</dbReference>
<dbReference type="InterPro" id="IPR053139">
    <property type="entry name" value="Surface_bspA-like"/>
</dbReference>
<sequence length="445" mass="46824">MPKTVVYKGAGPSRYDERNEPIGEWEDDEEITDVTIADGVTEIKLASFWACTSLDNLGFLKGSAITTIESCAFEKSGIASLKGMEAVSKLGDWAFAHCKDLRTIEGLGCDEMGSCCFIDCTLLPSIKGWPASLTEIPVCCFEGCTGLTSVACDISHVTSIGGDAFAGCTSLLPPSLSAPGSDPAAVLAFLKEMASNEREAAREAARAAQEAAQNAVRAAQDAVRAAQAAEDSLLAELDAEDAAKKGGKKKKKKKKKASGKKGKGEEQAEPDDWRTDFQRYVQSDTMRAVDERKRQRNLEEAARIMAAYEQKIAALRPPPSLDPPAPAPPAPPDALAETMEDIEAQIAALGLPPGFDPAPPPAAPQPAAPDAFMETLLATAAPPAPAQQSLMERVRSLHLEVCGADMPSGIGLAAGVALVEEGVLGGVREGGFRERVGALEELMSG</sequence>
<reference evidence="3 4" key="1">
    <citation type="journal article" date="2023" name="Commun. Biol.">
        <title>Genome analysis of Parmales, the sister group of diatoms, reveals the evolutionary specialization of diatoms from phago-mixotrophs to photoautotrophs.</title>
        <authorList>
            <person name="Ban H."/>
            <person name="Sato S."/>
            <person name="Yoshikawa S."/>
            <person name="Yamada K."/>
            <person name="Nakamura Y."/>
            <person name="Ichinomiya M."/>
            <person name="Sato N."/>
            <person name="Blanc-Mathieu R."/>
            <person name="Endo H."/>
            <person name="Kuwata A."/>
            <person name="Ogata H."/>
        </authorList>
    </citation>
    <scope>NUCLEOTIDE SEQUENCE [LARGE SCALE GENOMIC DNA]</scope>
</reference>
<evidence type="ECO:0000313" key="4">
    <source>
        <dbReference type="Proteomes" id="UP001165060"/>
    </source>
</evidence>
<dbReference type="Gene3D" id="3.80.10.10">
    <property type="entry name" value="Ribonuclease Inhibitor"/>
    <property type="match status" value="1"/>
</dbReference>